<protein>
    <submittedName>
        <fullName evidence="2">Uncharacterized protein</fullName>
    </submittedName>
</protein>
<evidence type="ECO:0000256" key="1">
    <source>
        <dbReference type="ARBA" id="ARBA00038476"/>
    </source>
</evidence>
<reference evidence="2 4" key="1">
    <citation type="submission" date="2015-07" db="EMBL/GenBank/DDBJ databases">
        <authorList>
            <person name="Cajimat M.N.B."/>
            <person name="Milazzo M.L."/>
            <person name="Fulhorst C.F."/>
        </authorList>
    </citation>
    <scope>NUCLEOTIDE SEQUENCE [LARGE SCALE GENOMIC DNA]</scope>
    <source>
        <strain evidence="2">Single colony</strain>
    </source>
</reference>
<dbReference type="Pfam" id="PF13279">
    <property type="entry name" value="4HBT_2"/>
    <property type="match status" value="1"/>
</dbReference>
<dbReference type="SUPFAM" id="SSF54637">
    <property type="entry name" value="Thioesterase/thiol ester dehydrase-isomerase"/>
    <property type="match status" value="1"/>
</dbReference>
<keyword evidence="4" id="KW-1185">Reference proteome</keyword>
<organism evidence="2 4">
    <name type="scientific">Rhodotorula toruloides</name>
    <name type="common">Yeast</name>
    <name type="synonym">Rhodosporidium toruloides</name>
    <dbReference type="NCBI Taxonomy" id="5286"/>
    <lineage>
        <taxon>Eukaryota</taxon>
        <taxon>Fungi</taxon>
        <taxon>Dikarya</taxon>
        <taxon>Basidiomycota</taxon>
        <taxon>Pucciniomycotina</taxon>
        <taxon>Microbotryomycetes</taxon>
        <taxon>Sporidiobolales</taxon>
        <taxon>Sporidiobolaceae</taxon>
        <taxon>Rhodotorula</taxon>
    </lineage>
</organism>
<dbReference type="PANTHER" id="PTHR12475:SF4">
    <property type="entry name" value="PROTEIN THEM6"/>
    <property type="match status" value="1"/>
</dbReference>
<comment type="similarity">
    <text evidence="1">Belongs to the lcsJ thioesterase family.</text>
</comment>
<name>A0A0K3CJN5_RHOTO</name>
<evidence type="ECO:0000313" key="3">
    <source>
        <dbReference type="EMBL" id="PRQ71846.1"/>
    </source>
</evidence>
<accession>A0A0K3CJN5</accession>
<evidence type="ECO:0000313" key="2">
    <source>
        <dbReference type="EMBL" id="CTR09884.1"/>
    </source>
</evidence>
<dbReference type="Proteomes" id="UP000239560">
    <property type="component" value="Unassembled WGS sequence"/>
</dbReference>
<dbReference type="OrthoDB" id="265761at2759"/>
<sequence length="297" mass="33163">MGLVRLPSPSTVLIGSVAALAARDATLLKKVFVALLVLNWRNLPLAWHTSFWWTVPELYLNIFRKGHDKAMAIGRSPFEVKTVTKGHVSFADADYNAHMSNSSYAKVSDAARFRFLLELVGPAMGEGIWSPLASTSYTFYREIPLGAKYEIECHVVSWDEKWIYYVSRFTTAPRKGSKERTLNCVAFSRSCFKLRGSRLSIPPSRVLSISGVGPDRSNWTRTLKLRKERKVGKWLEYGGALVAQKAGKWTGPLPATGEGWEDDGMSVYEEQRTANLAKLDNIGVVQKAGETADWVDL</sequence>
<dbReference type="OMA" id="GPDRSNW"/>
<dbReference type="InterPro" id="IPR051490">
    <property type="entry name" value="THEM6_lcsJ_thioesterase"/>
</dbReference>
<dbReference type="Gene3D" id="3.10.129.10">
    <property type="entry name" value="Hotdog Thioesterase"/>
    <property type="match status" value="1"/>
</dbReference>
<evidence type="ECO:0000313" key="4">
    <source>
        <dbReference type="Proteomes" id="UP000199069"/>
    </source>
</evidence>
<dbReference type="EMBL" id="LCTV02000011">
    <property type="protein sequence ID" value="PRQ71846.1"/>
    <property type="molecule type" value="Genomic_DNA"/>
</dbReference>
<reference evidence="3 5" key="2">
    <citation type="journal article" date="2018" name="Elife">
        <title>Functional genomics of lipid metabolism in the oleaginous yeast Rhodosporidium toruloides.</title>
        <authorList>
            <person name="Coradetti S.T."/>
            <person name="Pinel D."/>
            <person name="Geiselman G."/>
            <person name="Ito M."/>
            <person name="Mondo S."/>
            <person name="Reilly M.C."/>
            <person name="Cheng Y.F."/>
            <person name="Bauer S."/>
            <person name="Grigoriev I."/>
            <person name="Gladden J.M."/>
            <person name="Simmons B.A."/>
            <person name="Brem R."/>
            <person name="Arkin A.P."/>
            <person name="Skerker J.M."/>
        </authorList>
    </citation>
    <scope>NUCLEOTIDE SEQUENCE [LARGE SCALE GENOMIC DNA]</scope>
    <source>
        <strain evidence="3 5">NBRC 0880</strain>
    </source>
</reference>
<dbReference type="InterPro" id="IPR029069">
    <property type="entry name" value="HotDog_dom_sf"/>
</dbReference>
<dbReference type="PANTHER" id="PTHR12475">
    <property type="match status" value="1"/>
</dbReference>
<proteinExistence type="inferred from homology"/>
<dbReference type="Proteomes" id="UP000199069">
    <property type="component" value="Unassembled WGS sequence"/>
</dbReference>
<evidence type="ECO:0000313" key="5">
    <source>
        <dbReference type="Proteomes" id="UP000239560"/>
    </source>
</evidence>
<dbReference type="CDD" id="cd00586">
    <property type="entry name" value="4HBT"/>
    <property type="match status" value="1"/>
</dbReference>
<dbReference type="EMBL" id="CWKI01000011">
    <property type="protein sequence ID" value="CTR09884.1"/>
    <property type="molecule type" value="Genomic_DNA"/>
</dbReference>
<dbReference type="AlphaFoldDB" id="A0A0K3CJN5"/>
<gene>
    <name evidence="2" type="primary">FGENESH: predicted gene_11.241</name>
    <name evidence="3" type="ORF">AAT19DRAFT_9961</name>
    <name evidence="2" type="ORF">BN2166_0057450</name>
</gene>